<reference evidence="2" key="1">
    <citation type="journal article" date="2018" name="Genome Biol. Evol.">
        <title>Genomics and development of Lentinus tigrinus, a white-rot wood-decaying mushroom with dimorphic fruiting bodies.</title>
        <authorList>
            <person name="Wu B."/>
            <person name="Xu Z."/>
            <person name="Knudson A."/>
            <person name="Carlson A."/>
            <person name="Chen N."/>
            <person name="Kovaka S."/>
            <person name="LaButti K."/>
            <person name="Lipzen A."/>
            <person name="Pennachio C."/>
            <person name="Riley R."/>
            <person name="Schakwitz W."/>
            <person name="Umezawa K."/>
            <person name="Ohm R.A."/>
            <person name="Grigoriev I.V."/>
            <person name="Nagy L.G."/>
            <person name="Gibbons J."/>
            <person name="Hibbett D."/>
        </authorList>
    </citation>
    <scope>NUCLEOTIDE SEQUENCE [LARGE SCALE GENOMIC DNA]</scope>
    <source>
        <strain evidence="2">ALCF2SS1-6</strain>
    </source>
</reference>
<feature type="compositionally biased region" description="Low complexity" evidence="1">
    <location>
        <begin position="14"/>
        <end position="53"/>
    </location>
</feature>
<accession>A0A5C2SGJ3</accession>
<sequence length="87" mass="8866">MPGKSLTVKDAFGPKKPTTKAGTTVRLPFAPQTKTQAKAASQSSAATPTTSQSGSLLPIGKDAEPVAPSLLLPRPPSLYNPAAPKKA</sequence>
<dbReference type="EMBL" id="ML122265">
    <property type="protein sequence ID" value="RPD60476.1"/>
    <property type="molecule type" value="Genomic_DNA"/>
</dbReference>
<dbReference type="Proteomes" id="UP000313359">
    <property type="component" value="Unassembled WGS sequence"/>
</dbReference>
<dbReference type="AlphaFoldDB" id="A0A5C2SGJ3"/>
<evidence type="ECO:0000313" key="2">
    <source>
        <dbReference type="EMBL" id="RPD60476.1"/>
    </source>
</evidence>
<evidence type="ECO:0000313" key="3">
    <source>
        <dbReference type="Proteomes" id="UP000313359"/>
    </source>
</evidence>
<feature type="region of interest" description="Disordered" evidence="1">
    <location>
        <begin position="1"/>
        <end position="87"/>
    </location>
</feature>
<name>A0A5C2SGJ3_9APHY</name>
<gene>
    <name evidence="2" type="ORF">L227DRAFT_611030</name>
</gene>
<evidence type="ECO:0000256" key="1">
    <source>
        <dbReference type="SAM" id="MobiDB-lite"/>
    </source>
</evidence>
<organism evidence="2 3">
    <name type="scientific">Lentinus tigrinus ALCF2SS1-6</name>
    <dbReference type="NCBI Taxonomy" id="1328759"/>
    <lineage>
        <taxon>Eukaryota</taxon>
        <taxon>Fungi</taxon>
        <taxon>Dikarya</taxon>
        <taxon>Basidiomycota</taxon>
        <taxon>Agaricomycotina</taxon>
        <taxon>Agaricomycetes</taxon>
        <taxon>Polyporales</taxon>
        <taxon>Polyporaceae</taxon>
        <taxon>Lentinus</taxon>
    </lineage>
</organism>
<keyword evidence="3" id="KW-1185">Reference proteome</keyword>
<proteinExistence type="predicted"/>
<protein>
    <submittedName>
        <fullName evidence="2">Uncharacterized protein</fullName>
    </submittedName>
</protein>